<dbReference type="SUPFAM" id="SSF56672">
    <property type="entry name" value="DNA/RNA polymerases"/>
    <property type="match status" value="1"/>
</dbReference>
<dbReference type="STRING" id="37003.ENSKMAP00000000178"/>
<reference evidence="3" key="1">
    <citation type="submission" date="2025-08" db="UniProtKB">
        <authorList>
            <consortium name="Ensembl"/>
        </authorList>
    </citation>
    <scope>IDENTIFICATION</scope>
</reference>
<feature type="domain" description="Reverse transcriptase" evidence="2">
    <location>
        <begin position="323"/>
        <end position="594"/>
    </location>
</feature>
<evidence type="ECO:0000313" key="3">
    <source>
        <dbReference type="Ensembl" id="ENSKMAP00000000178.1"/>
    </source>
</evidence>
<dbReference type="PROSITE" id="PS50878">
    <property type="entry name" value="RT_POL"/>
    <property type="match status" value="1"/>
</dbReference>
<dbReference type="InterPro" id="IPR000477">
    <property type="entry name" value="RT_dom"/>
</dbReference>
<dbReference type="OMA" id="HRISKTH"/>
<keyword evidence="1" id="KW-0175">Coiled coil</keyword>
<evidence type="ECO:0000259" key="2">
    <source>
        <dbReference type="PROSITE" id="PS50878"/>
    </source>
</evidence>
<keyword evidence="4" id="KW-1185">Reference proteome</keyword>
<accession>A0A3Q2Z9S0</accession>
<dbReference type="Proteomes" id="UP000264800">
    <property type="component" value="Unplaced"/>
</dbReference>
<evidence type="ECO:0000256" key="1">
    <source>
        <dbReference type="SAM" id="Coils"/>
    </source>
</evidence>
<dbReference type="InterPro" id="IPR036691">
    <property type="entry name" value="Endo/exonu/phosph_ase_sf"/>
</dbReference>
<evidence type="ECO:0000313" key="4">
    <source>
        <dbReference type="Proteomes" id="UP000264800"/>
    </source>
</evidence>
<dbReference type="PANTHER" id="PTHR31635:SF196">
    <property type="entry name" value="REVERSE TRANSCRIPTASE DOMAIN-CONTAINING PROTEIN-RELATED"/>
    <property type="match status" value="1"/>
</dbReference>
<dbReference type="CDD" id="cd01650">
    <property type="entry name" value="RT_nLTR_like"/>
    <property type="match status" value="1"/>
</dbReference>
<proteinExistence type="predicted"/>
<feature type="coiled-coil region" evidence="1">
    <location>
        <begin position="134"/>
        <end position="161"/>
    </location>
</feature>
<name>A0A3Q2Z9S0_KRYMA</name>
<dbReference type="InterPro" id="IPR043502">
    <property type="entry name" value="DNA/RNA_pol_sf"/>
</dbReference>
<organism evidence="3 4">
    <name type="scientific">Kryptolebias marmoratus</name>
    <name type="common">Mangrove killifish</name>
    <name type="synonym">Rivulus marmoratus</name>
    <dbReference type="NCBI Taxonomy" id="37003"/>
    <lineage>
        <taxon>Eukaryota</taxon>
        <taxon>Metazoa</taxon>
        <taxon>Chordata</taxon>
        <taxon>Craniata</taxon>
        <taxon>Vertebrata</taxon>
        <taxon>Euteleostomi</taxon>
        <taxon>Actinopterygii</taxon>
        <taxon>Neopterygii</taxon>
        <taxon>Teleostei</taxon>
        <taxon>Neoteleostei</taxon>
        <taxon>Acanthomorphata</taxon>
        <taxon>Ovalentaria</taxon>
        <taxon>Atherinomorphae</taxon>
        <taxon>Cyprinodontiformes</taxon>
        <taxon>Rivulidae</taxon>
        <taxon>Kryptolebias</taxon>
    </lineage>
</organism>
<dbReference type="SUPFAM" id="SSF56219">
    <property type="entry name" value="DNase I-like"/>
    <property type="match status" value="1"/>
</dbReference>
<sequence length="1096" mass="126952">MTSTNLVDVWRLQHPVERDYSFFSNMHKSYSRIDYFLLDSKLISNVVSSKYHTLLISDHSPVSLTLDLNHKKQQYFWRFHQSLLSEETFCKFIDNKISEFIDTNDTKDVTDSTLWETFKVVIRGHIISFEKFLKNERRKRLSEIETELARLESDYKSSSNSSTYQNIFVLKYEYNTILSRQVLDQLFKIKQKHFELSDKPHKLLARQLRGLQANRAIHKIKSRAGKIIVEPRNINDSFKEYYEQLYMSKAKGNISNWLKDLNLPKMSDAAQEALNADIAEEEILDVIKSFPTAKAPGPDGFGIEVYKRYAQKIAPLLRRMFVHSLDSGKFPPTMYEANITLLHKEGRDETELSSYRPISLLNSDIKIFAKVLANRLNKHISSIVHPDQTGFVPKRFSFFNIRRLMNIMYHEYDTKFKGAVLCLDAEKAFDQLEWPYILTVLEEFGFGSKFVSWIKTMYAQPSASVLTNQDKSEPFLLHRGTRQGCPLSPLLFVVALEPLAISIRKHSLIKPIQLGNIDHHISLYADDVAVFVSHPEQSVPILLDLIQSFGEISGYTINWQKSEFMSLGESLTSEFLDKLLFKITDKLKYLGVILPKDPKHIFKFNFLEKVDNLRKDVDKWRTLPLSMMGRINAIKMVSLPKFLYLFQGLPIFLTKAFFKSLDSIILPFVWGFKAHRISKTHLHKPREMGGLGLPCFQHYYWAANARALVYWQEGDAQELSTNSPPWVAIERSSVINSSLSALLFSAPTSPTNSGINNLIVLNCLKIWKQIRAYCSLPETSVHAPIYHNHAFLPSISDTSFKNWRLKGLITLKDLYINKKFASFAMLKDCFSLPDADFFRYLQIRNYVRINIPNFVSQPEENKIYKMLLGSPVSKKITSSFVDVFAERMNFVTGSLMAAWEEELGIQIGSEVWEEGLGRIRSCSINVRHQLIQFKVFHRLHYSKMKLHRIFPSISPKCDKCRSADGSLSHLFWSCPKLFQYWCDIFKLFSKVYKCTLDPDPQIALFGYSPSLRNRSISMQTTVMYGMVVAKKVILRLWKTDKAPQFKMWLSDFTEILHLEKLRYDVVGSTNKFCNIWQPFLDHLSQSETEPQAHTVS</sequence>
<dbReference type="Gene3D" id="3.60.10.10">
    <property type="entry name" value="Endonuclease/exonuclease/phosphatase"/>
    <property type="match status" value="1"/>
</dbReference>
<dbReference type="PANTHER" id="PTHR31635">
    <property type="entry name" value="REVERSE TRANSCRIPTASE DOMAIN-CONTAINING PROTEIN-RELATED"/>
    <property type="match status" value="1"/>
</dbReference>
<dbReference type="Ensembl" id="ENSKMAT00000000202.1">
    <property type="protein sequence ID" value="ENSKMAP00000000178.1"/>
    <property type="gene ID" value="ENSKMAG00000000167.1"/>
</dbReference>
<dbReference type="AlphaFoldDB" id="A0A3Q2Z9S0"/>
<protein>
    <recommendedName>
        <fullName evidence="2">Reverse transcriptase domain-containing protein</fullName>
    </recommendedName>
</protein>
<dbReference type="GeneTree" id="ENSGT00940000163630"/>
<dbReference type="Pfam" id="PF00078">
    <property type="entry name" value="RVT_1"/>
    <property type="match status" value="1"/>
</dbReference>
<reference evidence="3" key="2">
    <citation type="submission" date="2025-09" db="UniProtKB">
        <authorList>
            <consortium name="Ensembl"/>
        </authorList>
    </citation>
    <scope>IDENTIFICATION</scope>
</reference>